<feature type="domain" description="Gfo/Idh/MocA-like oxidoreductase bacterial type C-terminal" evidence="2">
    <location>
        <begin position="226"/>
        <end position="443"/>
    </location>
</feature>
<feature type="domain" description="Gfo/Idh/MocA-like oxidoreductase N-terminal" evidence="1">
    <location>
        <begin position="80"/>
        <end position="183"/>
    </location>
</feature>
<dbReference type="AlphaFoldDB" id="E8R127"/>
<dbReference type="Gene3D" id="3.40.50.720">
    <property type="entry name" value="NAD(P)-binding Rossmann-like Domain"/>
    <property type="match status" value="1"/>
</dbReference>
<protein>
    <submittedName>
        <fullName evidence="3">Oxidoreductase domain protein</fullName>
    </submittedName>
</protein>
<evidence type="ECO:0000259" key="2">
    <source>
        <dbReference type="Pfam" id="PF19051"/>
    </source>
</evidence>
<dbReference type="PANTHER" id="PTHR43818">
    <property type="entry name" value="BCDNA.GH03377"/>
    <property type="match status" value="1"/>
</dbReference>
<reference key="1">
    <citation type="submission" date="2010-11" db="EMBL/GenBank/DDBJ databases">
        <title>The complete sequence of chromosome of Isophaera pallida ATCC 43644.</title>
        <authorList>
            <consortium name="US DOE Joint Genome Institute (JGI-PGF)"/>
            <person name="Lucas S."/>
            <person name="Copeland A."/>
            <person name="Lapidus A."/>
            <person name="Bruce D."/>
            <person name="Goodwin L."/>
            <person name="Pitluck S."/>
            <person name="Kyrpides N."/>
            <person name="Mavromatis K."/>
            <person name="Pagani I."/>
            <person name="Ivanova N."/>
            <person name="Saunders E."/>
            <person name="Brettin T."/>
            <person name="Detter J.C."/>
            <person name="Han C."/>
            <person name="Tapia R."/>
            <person name="Land M."/>
            <person name="Hauser L."/>
            <person name="Markowitz V."/>
            <person name="Cheng J.-F."/>
            <person name="Hugenholtz P."/>
            <person name="Woyke T."/>
            <person name="Wu D."/>
            <person name="Eisen J.A."/>
        </authorList>
    </citation>
    <scope>NUCLEOTIDE SEQUENCE</scope>
    <source>
        <strain>ATCC 43644</strain>
    </source>
</reference>
<dbReference type="eggNOG" id="COG0673">
    <property type="taxonomic scope" value="Bacteria"/>
</dbReference>
<dbReference type="InterPro" id="IPR036291">
    <property type="entry name" value="NAD(P)-bd_dom_sf"/>
</dbReference>
<dbReference type="Gene3D" id="3.30.360.10">
    <property type="entry name" value="Dihydrodipicolinate Reductase, domain 2"/>
    <property type="match status" value="1"/>
</dbReference>
<dbReference type="HOGENOM" id="CLU_023194_24_0_0"/>
<dbReference type="SUPFAM" id="SSF51735">
    <property type="entry name" value="NAD(P)-binding Rossmann-fold domains"/>
    <property type="match status" value="1"/>
</dbReference>
<dbReference type="InterPro" id="IPR006311">
    <property type="entry name" value="TAT_signal"/>
</dbReference>
<evidence type="ECO:0000313" key="3">
    <source>
        <dbReference type="EMBL" id="ADV63378.1"/>
    </source>
</evidence>
<dbReference type="Proteomes" id="UP000008631">
    <property type="component" value="Chromosome"/>
</dbReference>
<dbReference type="InterPro" id="IPR050463">
    <property type="entry name" value="Gfo/Idh/MocA_oxidrdct_glycsds"/>
</dbReference>
<dbReference type="PROSITE" id="PS51318">
    <property type="entry name" value="TAT"/>
    <property type="match status" value="1"/>
</dbReference>
<gene>
    <name evidence="3" type="ordered locus">Isop_2812</name>
</gene>
<proteinExistence type="predicted"/>
<sequence length="446" mass="50331">MNLQPRGTLSRRGFVERSLMALTAAGLPMWAARETLAAQQAASRSKPRPFGTRVSRMDNLRLGAIATGSRGIPVMMDALKQPGVECVAICDVDQRHIDKGLEALRKKNITDVQTYRDFRELLDRDDIDIVTIVTPDHWHALIAIEAMKRGKDVYCEKPLTLTVAEGQAMVKVARRQGTVFQTGSQQRSDARFRLACELVRNGRIGKVKRVEARIGQNPVGGPFPELPIPKELDWNFWLGPTPEVPYREKNCHYEFRWWQAYSGGKMTDWGAHHNDIAQWGLGRDGDGPVSVEGQATPFSTAPDCYNWHPDFTVTCTYDDGIQLVTMAKGENGVKFEGEDGWIFVNRSKIEASDPKLIDEPLPRTAVRLEVSTDHMGDFINCVRTRKRPICDVEIGHRSVTVCHIENIALLLGRQLQWDPKAERFVNDDEANAMLSREMRSPWKLEV</sequence>
<dbReference type="PANTHER" id="PTHR43818:SF5">
    <property type="entry name" value="OXIDOREDUCTASE FAMILY PROTEIN"/>
    <property type="match status" value="1"/>
</dbReference>
<dbReference type="RefSeq" id="WP_013565666.1">
    <property type="nucleotide sequence ID" value="NC_014962.1"/>
</dbReference>
<accession>E8R127</accession>
<dbReference type="InParanoid" id="E8R127"/>
<dbReference type="GO" id="GO:0000166">
    <property type="term" value="F:nucleotide binding"/>
    <property type="evidence" value="ECO:0007669"/>
    <property type="project" value="InterPro"/>
</dbReference>
<keyword evidence="4" id="KW-1185">Reference proteome</keyword>
<dbReference type="EMBL" id="CP002353">
    <property type="protein sequence ID" value="ADV63378.1"/>
    <property type="molecule type" value="Genomic_DNA"/>
</dbReference>
<evidence type="ECO:0000259" key="1">
    <source>
        <dbReference type="Pfam" id="PF01408"/>
    </source>
</evidence>
<dbReference type="InterPro" id="IPR043906">
    <property type="entry name" value="Gfo/Idh/MocA_OxRdtase_bact_C"/>
</dbReference>
<organism evidence="3 4">
    <name type="scientific">Isosphaera pallida (strain ATCC 43644 / DSM 9630 / IS1B)</name>
    <dbReference type="NCBI Taxonomy" id="575540"/>
    <lineage>
        <taxon>Bacteria</taxon>
        <taxon>Pseudomonadati</taxon>
        <taxon>Planctomycetota</taxon>
        <taxon>Planctomycetia</taxon>
        <taxon>Isosphaerales</taxon>
        <taxon>Isosphaeraceae</taxon>
        <taxon>Isosphaera</taxon>
    </lineage>
</organism>
<dbReference type="Pfam" id="PF01408">
    <property type="entry name" value="GFO_IDH_MocA"/>
    <property type="match status" value="1"/>
</dbReference>
<dbReference type="InterPro" id="IPR000683">
    <property type="entry name" value="Gfo/Idh/MocA-like_OxRdtase_N"/>
</dbReference>
<evidence type="ECO:0000313" key="4">
    <source>
        <dbReference type="Proteomes" id="UP000008631"/>
    </source>
</evidence>
<reference evidence="3 4" key="2">
    <citation type="journal article" date="2011" name="Stand. Genomic Sci.">
        <title>Complete genome sequence of Isosphaera pallida type strain (IS1B).</title>
        <authorList>
            <consortium name="US DOE Joint Genome Institute (JGI-PGF)"/>
            <person name="Goker M."/>
            <person name="Cleland D."/>
            <person name="Saunders E."/>
            <person name="Lapidus A."/>
            <person name="Nolan M."/>
            <person name="Lucas S."/>
            <person name="Hammon N."/>
            <person name="Deshpande S."/>
            <person name="Cheng J.F."/>
            <person name="Tapia R."/>
            <person name="Han C."/>
            <person name="Goodwin L."/>
            <person name="Pitluck S."/>
            <person name="Liolios K."/>
            <person name="Pagani I."/>
            <person name="Ivanova N."/>
            <person name="Mavromatis K."/>
            <person name="Pati A."/>
            <person name="Chen A."/>
            <person name="Palaniappan K."/>
            <person name="Land M."/>
            <person name="Hauser L."/>
            <person name="Chang Y.J."/>
            <person name="Jeffries C.D."/>
            <person name="Detter J.C."/>
            <person name="Beck B."/>
            <person name="Woyke T."/>
            <person name="Bristow J."/>
            <person name="Eisen J.A."/>
            <person name="Markowitz V."/>
            <person name="Hugenholtz P."/>
            <person name="Kyrpides N.C."/>
            <person name="Klenk H.P."/>
        </authorList>
    </citation>
    <scope>NUCLEOTIDE SEQUENCE [LARGE SCALE GENOMIC DNA]</scope>
    <source>
        <strain evidence="4">ATCC 43644 / DSM 9630 / IS1B</strain>
    </source>
</reference>
<dbReference type="Pfam" id="PF19051">
    <property type="entry name" value="GFO_IDH_MocA_C2"/>
    <property type="match status" value="1"/>
</dbReference>
<dbReference type="KEGG" id="ipa:Isop_2812"/>
<dbReference type="SUPFAM" id="SSF55347">
    <property type="entry name" value="Glyceraldehyde-3-phosphate dehydrogenase-like, C-terminal domain"/>
    <property type="match status" value="1"/>
</dbReference>
<dbReference type="STRING" id="575540.Isop_2812"/>
<name>E8R127_ISOPI</name>